<evidence type="ECO:0000313" key="5">
    <source>
        <dbReference type="EMBL" id="KPP71384.1"/>
    </source>
</evidence>
<keyword evidence="2" id="KW-0812">Transmembrane</keyword>
<dbReference type="Pfam" id="PF15296">
    <property type="entry name" value="Codanin-1_C"/>
    <property type="match status" value="1"/>
</dbReference>
<sequence length="1273" mass="140563">MILSHAVLNACMCLVTTCETPPGTSDIVSLCILWLQDNNKDRSLREVQRQEFVPFLLNFLREQSSHALANGPATPAKTPASHPLRTVGSSGDRRGCKAGGGAGHRSASRVRLFSPAPSLSPVVGTERETPSEPQCLSGVSTHSSPSFGTGWSPSPRATPTERRSDQRVSLGDFLLSPMEAQSSSAPRRGRRRSGGAGAFQGRQSGGRGRHEEAGTWEAGRRSLNGGGSRTNASLSPTPVQLNFSNLEDFPPVGASPVSPVLTKPSRRINPTPVSAERPLSKPKSCFTSTPFSKPSDQSALPAGTDAAQSGGKFHSLQEERELLRKEKSKIAQQVSSPAKPTQEPCTPTKPSSRAGTRVAPDAQVSPEPMKVTFSSELDLLAELYCTCIAENLVPSVFLELFFVLQLLTSRASPASGEEEEREREFLELNMGVLERRYLGSMHNCVYFAVRVLESQLELVCHLDRCTLRLLAENERVGSFCPSLREQLNRAQETSMAEVSAMLPAFIQSVPFQPATDNRSNFSSNKAFHTFKKQRDIFYELLREWEDSHNDPGWEFEQVLGSKVREMVSQVTTTGNHYHFARLFQKQLVQMCKGTQVNSSPGDAPDPDLLGMLGADNLGRLKRLQERLIQPQGFVGPCPPPSFPGYQEFFRDFLQAAGSCQLNQHLTDSLCQELLQLDEVAILGLGGTEAGGEGEGDMEQQDEKQRFSSILLTARLLAKFLGFITFLPYQTAEPIAKQVQEAAISIRNKSCPVLDVCTVLRSCVRRRRMVLTVPWLVEFLSMLDFVGPFLLCYRTALGMLLCIYRRMVLGKREDMSYLNRLLLVAVMGWLFQVRTGRTEMVLRSDCLPLVDQQLLYNCCPYLKEFRKLLAAFVAGSTAKSGGLIRKITPTSAEPRGCAPIHSQQKLQVELEQAFFHNQPPSLRRTVEFVAERVGSNCVKHIKATLVLELVRTGEMMLKERLITDNGATALKLSDSVCAQLCDCKMQTLELAARYCSEKGPEAVRVLLPEETSPTVFATSERITVRLATEKARNWLSSNITALIKREWKTAFQRVMKAQPSSPMASGNEHVVRALVGSKEQSAPPQGVSEGEDRATRCPPGCTHNVAMPSDIINDIKEVLSIAVGPSSEDECLSVCQLEDLLRKLAETLHCRKFLTPVSEQMLLRCTVQLACMLVSVGSALVSPLGFPETNGSTKRTVFVTESLLEQLISLWGQDWCPPAPLHLLFTKMTITSVLNTEAQWQNYLFLAKQLMDKGLLRGEALSHWKKLSETSWTP</sequence>
<name>A0A0P7UBA9_SCLFO</name>
<feature type="compositionally biased region" description="Gly residues" evidence="1">
    <location>
        <begin position="194"/>
        <end position="206"/>
    </location>
</feature>
<reference evidence="5 6" key="1">
    <citation type="submission" date="2015-08" db="EMBL/GenBank/DDBJ databases">
        <title>The genome of the Asian arowana (Scleropages formosus).</title>
        <authorList>
            <person name="Tan M.H."/>
            <person name="Gan H.M."/>
            <person name="Croft L.J."/>
            <person name="Austin C.M."/>
        </authorList>
    </citation>
    <scope>NUCLEOTIDE SEQUENCE [LARGE SCALE GENOMIC DNA]</scope>
    <source>
        <strain evidence="5">Aro1</strain>
    </source>
</reference>
<dbReference type="Proteomes" id="UP000034805">
    <property type="component" value="Unassembled WGS sequence"/>
</dbReference>
<feature type="chain" id="PRO_5006143219" evidence="3">
    <location>
        <begin position="19"/>
        <end position="1273"/>
    </location>
</feature>
<comment type="caution">
    <text evidence="5">The sequence shown here is derived from an EMBL/GenBank/DDBJ whole genome shotgun (WGS) entry which is preliminary data.</text>
</comment>
<gene>
    <name evidence="5" type="ORF">Z043_109717</name>
</gene>
<feature type="region of interest" description="Disordered" evidence="1">
    <location>
        <begin position="326"/>
        <end position="367"/>
    </location>
</feature>
<dbReference type="InterPro" id="IPR028171">
    <property type="entry name" value="Codanin-1_C"/>
</dbReference>
<dbReference type="PANTHER" id="PTHR28678">
    <property type="entry name" value="CODANIN-1"/>
    <property type="match status" value="1"/>
</dbReference>
<organism evidence="5 6">
    <name type="scientific">Scleropages formosus</name>
    <name type="common">Asian bonytongue</name>
    <name type="synonym">Osteoglossum formosum</name>
    <dbReference type="NCBI Taxonomy" id="113540"/>
    <lineage>
        <taxon>Eukaryota</taxon>
        <taxon>Metazoa</taxon>
        <taxon>Chordata</taxon>
        <taxon>Craniata</taxon>
        <taxon>Vertebrata</taxon>
        <taxon>Euteleostomi</taxon>
        <taxon>Actinopterygii</taxon>
        <taxon>Neopterygii</taxon>
        <taxon>Teleostei</taxon>
        <taxon>Osteoglossocephala</taxon>
        <taxon>Osteoglossomorpha</taxon>
        <taxon>Osteoglossiformes</taxon>
        <taxon>Osteoglossidae</taxon>
        <taxon>Scleropages</taxon>
    </lineage>
</organism>
<dbReference type="EMBL" id="JARO02003006">
    <property type="protein sequence ID" value="KPP71384.1"/>
    <property type="molecule type" value="Genomic_DNA"/>
</dbReference>
<accession>A0A0P7UBA9</accession>
<evidence type="ECO:0000313" key="6">
    <source>
        <dbReference type="Proteomes" id="UP000034805"/>
    </source>
</evidence>
<feature type="transmembrane region" description="Helical" evidence="2">
    <location>
        <begin position="816"/>
        <end position="832"/>
    </location>
</feature>
<feature type="domain" description="Codanin-1 C-terminal" evidence="4">
    <location>
        <begin position="844"/>
        <end position="957"/>
    </location>
</feature>
<dbReference type="PANTHER" id="PTHR28678:SF1">
    <property type="entry name" value="CODANIN-1"/>
    <property type="match status" value="1"/>
</dbReference>
<dbReference type="STRING" id="113540.ENSSFOP00015008884"/>
<evidence type="ECO:0000259" key="4">
    <source>
        <dbReference type="Pfam" id="PF15296"/>
    </source>
</evidence>
<evidence type="ECO:0000256" key="1">
    <source>
        <dbReference type="SAM" id="MobiDB-lite"/>
    </source>
</evidence>
<proteinExistence type="predicted"/>
<dbReference type="GO" id="GO:0005634">
    <property type="term" value="C:nucleus"/>
    <property type="evidence" value="ECO:0007669"/>
    <property type="project" value="TreeGrafter"/>
</dbReference>
<keyword evidence="2" id="KW-1133">Transmembrane helix</keyword>
<dbReference type="GO" id="GO:0006325">
    <property type="term" value="P:chromatin organization"/>
    <property type="evidence" value="ECO:0007669"/>
    <property type="project" value="TreeGrafter"/>
</dbReference>
<feature type="region of interest" description="Disordered" evidence="1">
    <location>
        <begin position="69"/>
        <end position="239"/>
    </location>
</feature>
<dbReference type="AlphaFoldDB" id="A0A0P7UBA9"/>
<dbReference type="InterPro" id="IPR040031">
    <property type="entry name" value="Codanin-1"/>
</dbReference>
<feature type="region of interest" description="Disordered" evidence="1">
    <location>
        <begin position="255"/>
        <end position="313"/>
    </location>
</feature>
<feature type="signal peptide" evidence="3">
    <location>
        <begin position="1"/>
        <end position="18"/>
    </location>
</feature>
<feature type="compositionally biased region" description="Polar residues" evidence="1">
    <location>
        <begin position="131"/>
        <end position="157"/>
    </location>
</feature>
<protein>
    <submittedName>
        <fullName evidence="5">Codanin-1-like</fullName>
    </submittedName>
</protein>
<evidence type="ECO:0000256" key="2">
    <source>
        <dbReference type="SAM" id="Phobius"/>
    </source>
</evidence>
<feature type="non-terminal residue" evidence="5">
    <location>
        <position position="1273"/>
    </location>
</feature>
<feature type="compositionally biased region" description="Polar residues" evidence="1">
    <location>
        <begin position="285"/>
        <end position="298"/>
    </location>
</feature>
<keyword evidence="2" id="KW-0472">Membrane</keyword>
<evidence type="ECO:0000256" key="3">
    <source>
        <dbReference type="SAM" id="SignalP"/>
    </source>
</evidence>
<keyword evidence="3" id="KW-0732">Signal</keyword>
<feature type="compositionally biased region" description="Polar residues" evidence="1">
    <location>
        <begin position="229"/>
        <end position="239"/>
    </location>
</feature>
<feature type="compositionally biased region" description="Polar residues" evidence="1">
    <location>
        <begin position="330"/>
        <end position="354"/>
    </location>
</feature>
<feature type="transmembrane region" description="Helical" evidence="2">
    <location>
        <begin position="774"/>
        <end position="796"/>
    </location>
</feature>